<dbReference type="GO" id="GO:0008010">
    <property type="term" value="F:structural constituent of chitin-based larval cuticle"/>
    <property type="evidence" value="ECO:0007669"/>
    <property type="project" value="TreeGrafter"/>
</dbReference>
<keyword evidence="3" id="KW-0732">Signal</keyword>
<dbReference type="PROSITE" id="PS51155">
    <property type="entry name" value="CHIT_BIND_RR_2"/>
    <property type="match status" value="1"/>
</dbReference>
<sequence length="121" mass="13776">MKLNLSFLTIITCCHVLNLQPINIDEAPQIVSYEFVQHPNSSYYYAYETSDGQEKKEFGNFIEINGNKVLSVEGSYRFTADDGVERKFKYTAGVNGFHVEPDNSIEFDDRIDPNIIKSLLG</sequence>
<dbReference type="PANTHER" id="PTHR10380">
    <property type="entry name" value="CUTICLE PROTEIN"/>
    <property type="match status" value="1"/>
</dbReference>
<dbReference type="Pfam" id="PF00379">
    <property type="entry name" value="Chitin_bind_4"/>
    <property type="match status" value="1"/>
</dbReference>
<evidence type="ECO:0000256" key="1">
    <source>
        <dbReference type="ARBA" id="ARBA00022460"/>
    </source>
</evidence>
<feature type="chain" id="PRO_5040507905" evidence="3">
    <location>
        <begin position="20"/>
        <end position="121"/>
    </location>
</feature>
<gene>
    <name evidence="4" type="ORF">CHIRRI_LOCUS3190</name>
</gene>
<dbReference type="EMBL" id="OU895877">
    <property type="protein sequence ID" value="CAG9800240.1"/>
    <property type="molecule type" value="Genomic_DNA"/>
</dbReference>
<evidence type="ECO:0000256" key="3">
    <source>
        <dbReference type="SAM" id="SignalP"/>
    </source>
</evidence>
<evidence type="ECO:0000313" key="4">
    <source>
        <dbReference type="EMBL" id="CAG9800240.1"/>
    </source>
</evidence>
<dbReference type="PRINTS" id="PR00947">
    <property type="entry name" value="CUTICLE"/>
</dbReference>
<dbReference type="InterPro" id="IPR050468">
    <property type="entry name" value="Cuticle_Struct_Prot"/>
</dbReference>
<reference evidence="4" key="2">
    <citation type="submission" date="2022-10" db="EMBL/GenBank/DDBJ databases">
        <authorList>
            <consortium name="ENA_rothamsted_submissions"/>
            <consortium name="culmorum"/>
            <person name="King R."/>
        </authorList>
    </citation>
    <scope>NUCLEOTIDE SEQUENCE</scope>
</reference>
<keyword evidence="5" id="KW-1185">Reference proteome</keyword>
<dbReference type="AlphaFoldDB" id="A0A9N9RPD6"/>
<dbReference type="Proteomes" id="UP001153620">
    <property type="component" value="Chromosome 1"/>
</dbReference>
<dbReference type="PANTHER" id="PTHR10380:SF173">
    <property type="entry name" value="CUTICULAR PROTEIN 47EF, ISOFORM C-RELATED"/>
    <property type="match status" value="1"/>
</dbReference>
<evidence type="ECO:0000256" key="2">
    <source>
        <dbReference type="PROSITE-ProRule" id="PRU00497"/>
    </source>
</evidence>
<evidence type="ECO:0000313" key="5">
    <source>
        <dbReference type="Proteomes" id="UP001153620"/>
    </source>
</evidence>
<feature type="signal peptide" evidence="3">
    <location>
        <begin position="1"/>
        <end position="19"/>
    </location>
</feature>
<name>A0A9N9RPD6_9DIPT</name>
<dbReference type="InterPro" id="IPR000618">
    <property type="entry name" value="Insect_cuticle"/>
</dbReference>
<keyword evidence="1 2" id="KW-0193">Cuticle</keyword>
<reference evidence="4" key="1">
    <citation type="submission" date="2022-01" db="EMBL/GenBank/DDBJ databases">
        <authorList>
            <person name="King R."/>
        </authorList>
    </citation>
    <scope>NUCLEOTIDE SEQUENCE</scope>
</reference>
<dbReference type="InterPro" id="IPR031311">
    <property type="entry name" value="CHIT_BIND_RR_consensus"/>
</dbReference>
<proteinExistence type="predicted"/>
<dbReference type="GO" id="GO:0062129">
    <property type="term" value="C:chitin-based extracellular matrix"/>
    <property type="evidence" value="ECO:0007669"/>
    <property type="project" value="TreeGrafter"/>
</dbReference>
<dbReference type="OrthoDB" id="6515429at2759"/>
<accession>A0A9N9RPD6</accession>
<protein>
    <submittedName>
        <fullName evidence="4">Uncharacterized protein</fullName>
    </submittedName>
</protein>
<organism evidence="4 5">
    <name type="scientific">Chironomus riparius</name>
    <dbReference type="NCBI Taxonomy" id="315576"/>
    <lineage>
        <taxon>Eukaryota</taxon>
        <taxon>Metazoa</taxon>
        <taxon>Ecdysozoa</taxon>
        <taxon>Arthropoda</taxon>
        <taxon>Hexapoda</taxon>
        <taxon>Insecta</taxon>
        <taxon>Pterygota</taxon>
        <taxon>Neoptera</taxon>
        <taxon>Endopterygota</taxon>
        <taxon>Diptera</taxon>
        <taxon>Nematocera</taxon>
        <taxon>Chironomoidea</taxon>
        <taxon>Chironomidae</taxon>
        <taxon>Chironominae</taxon>
        <taxon>Chironomus</taxon>
    </lineage>
</organism>
<dbReference type="PROSITE" id="PS00233">
    <property type="entry name" value="CHIT_BIND_RR_1"/>
    <property type="match status" value="1"/>
</dbReference>